<name>A0A101QQL6_9ACTN</name>
<accession>A0A101QQL6</accession>
<gene>
    <name evidence="3" type="ORF">AQJ30_30225</name>
</gene>
<proteinExistence type="predicted"/>
<dbReference type="AlphaFoldDB" id="A0A101QQL6"/>
<sequence>MAGLTATALATVGFLAWQAAAHVPADLAHPADAARTSGISATKAPRDSGRPAALPSGSGKGERVVYSVDDDRVWLVGAAGTVLRTFTVAPGALDPSPGAYAVTSRANRVTGTDGTPVEHVVRFATAQGLAIGFSAAVDGSAPAAGADVRTGAIRASRADGNALWDFATLGRRVVVIR</sequence>
<evidence type="ECO:0000256" key="2">
    <source>
        <dbReference type="SAM" id="SignalP"/>
    </source>
</evidence>
<keyword evidence="2" id="KW-0732">Signal</keyword>
<evidence type="ECO:0000313" key="4">
    <source>
        <dbReference type="Proteomes" id="UP000053271"/>
    </source>
</evidence>
<dbReference type="STRING" id="68231.AQJ30_30225"/>
<protein>
    <recommendedName>
        <fullName evidence="5">L,D-transpeptidase</fullName>
    </recommendedName>
</protein>
<organism evidence="3 4">
    <name type="scientific">Streptomyces longwoodensis</name>
    <dbReference type="NCBI Taxonomy" id="68231"/>
    <lineage>
        <taxon>Bacteria</taxon>
        <taxon>Bacillati</taxon>
        <taxon>Actinomycetota</taxon>
        <taxon>Actinomycetes</taxon>
        <taxon>Kitasatosporales</taxon>
        <taxon>Streptomycetaceae</taxon>
        <taxon>Streptomyces</taxon>
    </lineage>
</organism>
<evidence type="ECO:0000256" key="1">
    <source>
        <dbReference type="SAM" id="MobiDB-lite"/>
    </source>
</evidence>
<keyword evidence="4" id="KW-1185">Reference proteome</keyword>
<evidence type="ECO:0000313" key="3">
    <source>
        <dbReference type="EMBL" id="KUN34294.1"/>
    </source>
</evidence>
<dbReference type="Proteomes" id="UP000053271">
    <property type="component" value="Unassembled WGS sequence"/>
</dbReference>
<reference evidence="3 4" key="1">
    <citation type="submission" date="2015-10" db="EMBL/GenBank/DDBJ databases">
        <title>Draft genome sequence of Streptomyces longwoodensis DSM 41677, type strain for the species Streptomyces longwoodensis.</title>
        <authorList>
            <person name="Ruckert C."/>
            <person name="Winkler A."/>
            <person name="Kalinowski J."/>
            <person name="Kampfer P."/>
            <person name="Glaeser S."/>
        </authorList>
    </citation>
    <scope>NUCLEOTIDE SEQUENCE [LARGE SCALE GENOMIC DNA]</scope>
    <source>
        <strain evidence="3 4">DSM 41677</strain>
    </source>
</reference>
<feature type="region of interest" description="Disordered" evidence="1">
    <location>
        <begin position="34"/>
        <end position="62"/>
    </location>
</feature>
<feature type="signal peptide" evidence="2">
    <location>
        <begin position="1"/>
        <end position="21"/>
    </location>
</feature>
<comment type="caution">
    <text evidence="3">The sequence shown here is derived from an EMBL/GenBank/DDBJ whole genome shotgun (WGS) entry which is preliminary data.</text>
</comment>
<dbReference type="EMBL" id="LMWS01000040">
    <property type="protein sequence ID" value="KUN34294.1"/>
    <property type="molecule type" value="Genomic_DNA"/>
</dbReference>
<evidence type="ECO:0008006" key="5">
    <source>
        <dbReference type="Google" id="ProtNLM"/>
    </source>
</evidence>
<feature type="chain" id="PRO_5007104121" description="L,D-transpeptidase" evidence="2">
    <location>
        <begin position="22"/>
        <end position="177"/>
    </location>
</feature>